<accession>A0A6V7VNV9</accession>
<name>A0A6V7VNV9_MELEN</name>
<dbReference type="Proteomes" id="UP000580250">
    <property type="component" value="Unassembled WGS sequence"/>
</dbReference>
<comment type="caution">
    <text evidence="1">The sequence shown here is derived from an EMBL/GenBank/DDBJ whole genome shotgun (WGS) entry which is preliminary data.</text>
</comment>
<reference evidence="1 2" key="1">
    <citation type="submission" date="2020-08" db="EMBL/GenBank/DDBJ databases">
        <authorList>
            <person name="Koutsovoulos G."/>
            <person name="Danchin GJ E."/>
        </authorList>
    </citation>
    <scope>NUCLEOTIDE SEQUENCE [LARGE SCALE GENOMIC DNA]</scope>
</reference>
<dbReference type="EMBL" id="CAJEWN010000281">
    <property type="protein sequence ID" value="CAD2176657.1"/>
    <property type="molecule type" value="Genomic_DNA"/>
</dbReference>
<gene>
    <name evidence="1" type="ORF">MENT_LOCUS28482</name>
</gene>
<protein>
    <submittedName>
        <fullName evidence="1">Uncharacterized protein</fullName>
    </submittedName>
</protein>
<organism evidence="1 2">
    <name type="scientific">Meloidogyne enterolobii</name>
    <name type="common">Root-knot nematode worm</name>
    <name type="synonym">Meloidogyne mayaguensis</name>
    <dbReference type="NCBI Taxonomy" id="390850"/>
    <lineage>
        <taxon>Eukaryota</taxon>
        <taxon>Metazoa</taxon>
        <taxon>Ecdysozoa</taxon>
        <taxon>Nematoda</taxon>
        <taxon>Chromadorea</taxon>
        <taxon>Rhabditida</taxon>
        <taxon>Tylenchina</taxon>
        <taxon>Tylenchomorpha</taxon>
        <taxon>Tylenchoidea</taxon>
        <taxon>Meloidogynidae</taxon>
        <taxon>Meloidogyninae</taxon>
        <taxon>Meloidogyne</taxon>
    </lineage>
</organism>
<evidence type="ECO:0000313" key="2">
    <source>
        <dbReference type="Proteomes" id="UP000580250"/>
    </source>
</evidence>
<dbReference type="AlphaFoldDB" id="A0A6V7VNV9"/>
<sequence>MHFCRFGIILIFGESLNKEFQIFFRIPNRKGTFYLDKIFGASSKITQSKAQKFCPIFSTTCVRFPPIPERVIPEGSPKIYLV</sequence>
<proteinExistence type="predicted"/>
<evidence type="ECO:0000313" key="1">
    <source>
        <dbReference type="EMBL" id="CAD2176657.1"/>
    </source>
</evidence>